<sequence>MWGGVASPNHVSSSDSISYTRGESNLSVSSAKKLRPFFQKHYVSFRLSSPNIAGLGRAPPLRRDAGAQTARKLRFLSKQLLRRYAPFCRPAHLQRGEHFYKFEVLHTS</sequence>
<evidence type="ECO:0000256" key="1">
    <source>
        <dbReference type="SAM" id="MobiDB-lite"/>
    </source>
</evidence>
<accession>A0ABU7B2Q0</accession>
<protein>
    <submittedName>
        <fullName evidence="2">Uncharacterized protein</fullName>
    </submittedName>
</protein>
<feature type="compositionally biased region" description="Polar residues" evidence="1">
    <location>
        <begin position="9"/>
        <end position="28"/>
    </location>
</feature>
<evidence type="ECO:0000313" key="2">
    <source>
        <dbReference type="EMBL" id="MED6244276.1"/>
    </source>
</evidence>
<dbReference type="EMBL" id="JAHUTI010039462">
    <property type="protein sequence ID" value="MED6244276.1"/>
    <property type="molecule type" value="Genomic_DNA"/>
</dbReference>
<feature type="region of interest" description="Disordered" evidence="1">
    <location>
        <begin position="1"/>
        <end position="28"/>
    </location>
</feature>
<evidence type="ECO:0000313" key="3">
    <source>
        <dbReference type="Proteomes" id="UP001345963"/>
    </source>
</evidence>
<keyword evidence="3" id="KW-1185">Reference proteome</keyword>
<dbReference type="Proteomes" id="UP001345963">
    <property type="component" value="Unassembled WGS sequence"/>
</dbReference>
<name>A0ABU7B2Q0_9TELE</name>
<gene>
    <name evidence="2" type="ORF">ATANTOWER_002320</name>
</gene>
<organism evidence="2 3">
    <name type="scientific">Ataeniobius toweri</name>
    <dbReference type="NCBI Taxonomy" id="208326"/>
    <lineage>
        <taxon>Eukaryota</taxon>
        <taxon>Metazoa</taxon>
        <taxon>Chordata</taxon>
        <taxon>Craniata</taxon>
        <taxon>Vertebrata</taxon>
        <taxon>Euteleostomi</taxon>
        <taxon>Actinopterygii</taxon>
        <taxon>Neopterygii</taxon>
        <taxon>Teleostei</taxon>
        <taxon>Neoteleostei</taxon>
        <taxon>Acanthomorphata</taxon>
        <taxon>Ovalentaria</taxon>
        <taxon>Atherinomorphae</taxon>
        <taxon>Cyprinodontiformes</taxon>
        <taxon>Goodeidae</taxon>
        <taxon>Ataeniobius</taxon>
    </lineage>
</organism>
<proteinExistence type="predicted"/>
<reference evidence="2 3" key="1">
    <citation type="submission" date="2021-07" db="EMBL/GenBank/DDBJ databases">
        <authorList>
            <person name="Palmer J.M."/>
        </authorList>
    </citation>
    <scope>NUCLEOTIDE SEQUENCE [LARGE SCALE GENOMIC DNA]</scope>
    <source>
        <strain evidence="2 3">AT_MEX2019</strain>
        <tissue evidence="2">Muscle</tissue>
    </source>
</reference>
<comment type="caution">
    <text evidence="2">The sequence shown here is derived from an EMBL/GenBank/DDBJ whole genome shotgun (WGS) entry which is preliminary data.</text>
</comment>